<dbReference type="PANTHER" id="PTHR42901:SF1">
    <property type="entry name" value="ALCOHOL DEHYDROGENASE"/>
    <property type="match status" value="1"/>
</dbReference>
<dbReference type="InterPro" id="IPR036291">
    <property type="entry name" value="NAD(P)-bd_dom_sf"/>
</dbReference>
<dbReference type="GO" id="GO:0016616">
    <property type="term" value="F:oxidoreductase activity, acting on the CH-OH group of donors, NAD or NADP as acceptor"/>
    <property type="evidence" value="ECO:0007669"/>
    <property type="project" value="UniProtKB-ARBA"/>
</dbReference>
<dbReference type="SUPFAM" id="SSF51735">
    <property type="entry name" value="NAD(P)-binding Rossmann-fold domains"/>
    <property type="match status" value="1"/>
</dbReference>
<keyword evidence="5" id="KW-1185">Reference proteome</keyword>
<name>A0A8J7L8T7_9NOST</name>
<dbReference type="AlphaFoldDB" id="A0A8J7L8T7"/>
<dbReference type="CDD" id="cd05346">
    <property type="entry name" value="SDR_c5"/>
    <property type="match status" value="1"/>
</dbReference>
<comment type="similarity">
    <text evidence="1 3">Belongs to the short-chain dehydrogenases/reductases (SDR) family.</text>
</comment>
<comment type="caution">
    <text evidence="4">The sequence shown here is derived from an EMBL/GenBank/DDBJ whole genome shotgun (WGS) entry which is preliminary data.</text>
</comment>
<protein>
    <submittedName>
        <fullName evidence="4">SDR family oxidoreductase</fullName>
    </submittedName>
</protein>
<evidence type="ECO:0000256" key="2">
    <source>
        <dbReference type="ARBA" id="ARBA00023002"/>
    </source>
</evidence>
<dbReference type="InterPro" id="IPR002347">
    <property type="entry name" value="SDR_fam"/>
</dbReference>
<evidence type="ECO:0000256" key="3">
    <source>
        <dbReference type="RuleBase" id="RU000363"/>
    </source>
</evidence>
<dbReference type="PRINTS" id="PR00080">
    <property type="entry name" value="SDRFAMILY"/>
</dbReference>
<evidence type="ECO:0000256" key="1">
    <source>
        <dbReference type="ARBA" id="ARBA00006484"/>
    </source>
</evidence>
<proteinExistence type="inferred from homology"/>
<accession>A0A8J7L8T7</accession>
<dbReference type="PANTHER" id="PTHR42901">
    <property type="entry name" value="ALCOHOL DEHYDROGENASE"/>
    <property type="match status" value="1"/>
</dbReference>
<dbReference type="PIRSF" id="PIRSF000126">
    <property type="entry name" value="11-beta-HSD1"/>
    <property type="match status" value="1"/>
</dbReference>
<sequence length="257" mass="27963">MISLQNQIILITGASSGIGTACAKVFAGAGAKLILAARRWERLQQLADALTKEFGTDIHLIQLDVRDRNAVESAISNLPAAWSNIDILINNAGLSRSLDKLHEGDFQDWEEMIDTNIKGLLYLTRYVVPGMVSRGRGHVVNLGSIAGHQAYPGGNVYCGTKAAVKLITEGLKQDLLGTSIRVTSVDPGMVETEFSQVRFHGDTERADKVYQGVTPLTPDDVADVVFFCVTRSPHVNINEVILMPVDQASATQVYRRS</sequence>
<dbReference type="EMBL" id="JAECZC010000027">
    <property type="protein sequence ID" value="MBH8563545.1"/>
    <property type="molecule type" value="Genomic_DNA"/>
</dbReference>
<dbReference type="FunFam" id="3.40.50.720:FF:000047">
    <property type="entry name" value="NADP-dependent L-serine/L-allo-threonine dehydrogenase"/>
    <property type="match status" value="1"/>
</dbReference>
<dbReference type="Proteomes" id="UP000632766">
    <property type="component" value="Unassembled WGS sequence"/>
</dbReference>
<dbReference type="RefSeq" id="WP_198125425.1">
    <property type="nucleotide sequence ID" value="NZ_JAECZC010000027.1"/>
</dbReference>
<dbReference type="PRINTS" id="PR00081">
    <property type="entry name" value="GDHRDH"/>
</dbReference>
<gene>
    <name evidence="4" type="ORF">I8748_15340</name>
</gene>
<keyword evidence="2" id="KW-0560">Oxidoreductase</keyword>
<dbReference type="Pfam" id="PF00106">
    <property type="entry name" value="adh_short"/>
    <property type="match status" value="1"/>
</dbReference>
<evidence type="ECO:0000313" key="5">
    <source>
        <dbReference type="Proteomes" id="UP000632766"/>
    </source>
</evidence>
<organism evidence="4 5">
    <name type="scientific">Amazonocrinis nigriterrae CENA67</name>
    <dbReference type="NCBI Taxonomy" id="2794033"/>
    <lineage>
        <taxon>Bacteria</taxon>
        <taxon>Bacillati</taxon>
        <taxon>Cyanobacteriota</taxon>
        <taxon>Cyanophyceae</taxon>
        <taxon>Nostocales</taxon>
        <taxon>Nostocaceae</taxon>
        <taxon>Amazonocrinis</taxon>
        <taxon>Amazonocrinis nigriterrae</taxon>
    </lineage>
</organism>
<evidence type="ECO:0000313" key="4">
    <source>
        <dbReference type="EMBL" id="MBH8563545.1"/>
    </source>
</evidence>
<reference evidence="4 5" key="1">
    <citation type="journal article" date="2021" name="Int. J. Syst. Evol. Microbiol.">
        <title>Amazonocrinis nigriterrae gen. nov., sp. nov., Atlanticothrix silvestris gen. nov., sp. nov. and Dendronalium phyllosphericum gen. nov., sp. nov., nostocacean cyanobacteria from Brazilian environments.</title>
        <authorList>
            <person name="Alvarenga D.O."/>
            <person name="Andreote A.P.D."/>
            <person name="Branco L.H.Z."/>
            <person name="Delbaje E."/>
            <person name="Cruz R.B."/>
            <person name="Varani A.M."/>
            <person name="Fiore M.F."/>
        </authorList>
    </citation>
    <scope>NUCLEOTIDE SEQUENCE [LARGE SCALE GENOMIC DNA]</scope>
    <source>
        <strain evidence="4 5">CENA67</strain>
    </source>
</reference>
<dbReference type="Gene3D" id="3.40.50.720">
    <property type="entry name" value="NAD(P)-binding Rossmann-like Domain"/>
    <property type="match status" value="1"/>
</dbReference>